<dbReference type="Gene3D" id="1.10.472.20">
    <property type="entry name" value="Nitrile hydratase, beta subunit"/>
    <property type="match status" value="1"/>
</dbReference>
<dbReference type="InterPro" id="IPR042262">
    <property type="entry name" value="CN_hydtase_beta_C"/>
</dbReference>
<gene>
    <name evidence="2" type="ORF">MNBD_GAMMA14-2107</name>
</gene>
<organism evidence="2">
    <name type="scientific">hydrothermal vent metagenome</name>
    <dbReference type="NCBI Taxonomy" id="652676"/>
    <lineage>
        <taxon>unclassified sequences</taxon>
        <taxon>metagenomes</taxon>
        <taxon>ecological metagenomes</taxon>
    </lineage>
</organism>
<sequence>MSSSNETKSTLKPDVFDTARFRECMKTAHDLGGEEGGPISLREREEGEKERWEANTFITCECLAWRGVWNTVEKHRRHVDMGREQYLSLPYYGRWLISAARVMVDKEHVTLTELINKMDEVKKRHE</sequence>
<dbReference type="AlphaFoldDB" id="A0A3B0YR35"/>
<evidence type="ECO:0000313" key="2">
    <source>
        <dbReference type="EMBL" id="VAW77957.1"/>
    </source>
</evidence>
<dbReference type="EMBL" id="UOFM01000239">
    <property type="protein sequence ID" value="VAW77957.1"/>
    <property type="molecule type" value="Genomic_DNA"/>
</dbReference>
<name>A0A3B0YR35_9ZZZZ</name>
<dbReference type="InterPro" id="IPR008990">
    <property type="entry name" value="Elect_transpt_acc-like_dom_sf"/>
</dbReference>
<evidence type="ECO:0000259" key="1">
    <source>
        <dbReference type="Pfam" id="PF21006"/>
    </source>
</evidence>
<accession>A0A3B0YR35</accession>
<dbReference type="Pfam" id="PF21006">
    <property type="entry name" value="NHase_beta_N"/>
    <property type="match status" value="1"/>
</dbReference>
<dbReference type="SUPFAM" id="SSF50090">
    <property type="entry name" value="Electron transport accessory proteins"/>
    <property type="match status" value="1"/>
</dbReference>
<dbReference type="InterPro" id="IPR049054">
    <property type="entry name" value="CN_hydtase_beta-like_N"/>
</dbReference>
<reference evidence="2" key="1">
    <citation type="submission" date="2018-06" db="EMBL/GenBank/DDBJ databases">
        <authorList>
            <person name="Zhirakovskaya E."/>
        </authorList>
    </citation>
    <scope>NUCLEOTIDE SEQUENCE</scope>
</reference>
<protein>
    <recommendedName>
        <fullName evidence="1">Nitrile hydratase beta subunit-like N-terminal domain-containing protein</fullName>
    </recommendedName>
</protein>
<proteinExistence type="predicted"/>
<feature type="domain" description="Nitrile hydratase beta subunit-like N-terminal" evidence="1">
    <location>
        <begin position="25"/>
        <end position="123"/>
    </location>
</feature>